<keyword evidence="1 2" id="KW-0597">Phosphoprotein</keyword>
<evidence type="ECO:0000256" key="2">
    <source>
        <dbReference type="PROSITE-ProRule" id="PRU00169"/>
    </source>
</evidence>
<feature type="modified residue" description="4-aspartylphosphate" evidence="2">
    <location>
        <position position="76"/>
    </location>
</feature>
<dbReference type="AlphaFoldDB" id="A0A7W4YVC7"/>
<dbReference type="RefSeq" id="WP_343058721.1">
    <property type="nucleotide sequence ID" value="NZ_JACHWB010000001.1"/>
</dbReference>
<dbReference type="PANTHER" id="PTHR44591:SF21">
    <property type="entry name" value="TWO-COMPONENT RESPONSE REGULATOR"/>
    <property type="match status" value="1"/>
</dbReference>
<dbReference type="PROSITE" id="PS50110">
    <property type="entry name" value="RESPONSE_REGULATORY"/>
    <property type="match status" value="1"/>
</dbReference>
<protein>
    <submittedName>
        <fullName evidence="4">CheY-like chemotaxis protein</fullName>
    </submittedName>
</protein>
<evidence type="ECO:0000256" key="1">
    <source>
        <dbReference type="ARBA" id="ARBA00022553"/>
    </source>
</evidence>
<proteinExistence type="predicted"/>
<dbReference type="Proteomes" id="UP000532010">
    <property type="component" value="Unassembled WGS sequence"/>
</dbReference>
<dbReference type="InterPro" id="IPR050595">
    <property type="entry name" value="Bact_response_regulator"/>
</dbReference>
<sequence>MEPTQPGVVVAYCIASHEVMLPAHSTVLLVEDEPLIRLFLSELLEENGFRVVEAANGAEALVLMEAGLQIDVLLTDVDMPTGCNGFELAHRVHELWPGIELLIMSGRQWPSAGDLPPGAAFLAKPCPNEAIVSHVISAAERRKRQFHVAENTRKPTERGSNILLFPKTA</sequence>
<gene>
    <name evidence="4" type="ORF">FHR70_000791</name>
</gene>
<dbReference type="InterPro" id="IPR011006">
    <property type="entry name" value="CheY-like_superfamily"/>
</dbReference>
<organism evidence="4 5">
    <name type="scientific">Microvirga lupini</name>
    <dbReference type="NCBI Taxonomy" id="420324"/>
    <lineage>
        <taxon>Bacteria</taxon>
        <taxon>Pseudomonadati</taxon>
        <taxon>Pseudomonadota</taxon>
        <taxon>Alphaproteobacteria</taxon>
        <taxon>Hyphomicrobiales</taxon>
        <taxon>Methylobacteriaceae</taxon>
        <taxon>Microvirga</taxon>
    </lineage>
</organism>
<dbReference type="SUPFAM" id="SSF52172">
    <property type="entry name" value="CheY-like"/>
    <property type="match status" value="1"/>
</dbReference>
<dbReference type="InterPro" id="IPR001789">
    <property type="entry name" value="Sig_transdc_resp-reg_receiver"/>
</dbReference>
<feature type="domain" description="Response regulatory" evidence="3">
    <location>
        <begin position="26"/>
        <end position="139"/>
    </location>
</feature>
<reference evidence="4 5" key="1">
    <citation type="submission" date="2020-08" db="EMBL/GenBank/DDBJ databases">
        <title>The Agave Microbiome: Exploring the role of microbial communities in plant adaptations to desert environments.</title>
        <authorList>
            <person name="Partida-Martinez L.P."/>
        </authorList>
    </citation>
    <scope>NUCLEOTIDE SEQUENCE [LARGE SCALE GENOMIC DNA]</scope>
    <source>
        <strain evidence="4 5">AT3.9</strain>
    </source>
</reference>
<dbReference type="EMBL" id="JACHWB010000001">
    <property type="protein sequence ID" value="MBB3017751.1"/>
    <property type="molecule type" value="Genomic_DNA"/>
</dbReference>
<dbReference type="GO" id="GO:0000160">
    <property type="term" value="P:phosphorelay signal transduction system"/>
    <property type="evidence" value="ECO:0007669"/>
    <property type="project" value="InterPro"/>
</dbReference>
<comment type="caution">
    <text evidence="4">The sequence shown here is derived from an EMBL/GenBank/DDBJ whole genome shotgun (WGS) entry which is preliminary data.</text>
</comment>
<evidence type="ECO:0000313" key="4">
    <source>
        <dbReference type="EMBL" id="MBB3017751.1"/>
    </source>
</evidence>
<dbReference type="Gene3D" id="3.40.50.2300">
    <property type="match status" value="1"/>
</dbReference>
<dbReference type="PANTHER" id="PTHR44591">
    <property type="entry name" value="STRESS RESPONSE REGULATOR PROTEIN 1"/>
    <property type="match status" value="1"/>
</dbReference>
<keyword evidence="5" id="KW-1185">Reference proteome</keyword>
<dbReference type="Pfam" id="PF00072">
    <property type="entry name" value="Response_reg"/>
    <property type="match status" value="1"/>
</dbReference>
<dbReference type="SMART" id="SM00448">
    <property type="entry name" value="REC"/>
    <property type="match status" value="1"/>
</dbReference>
<accession>A0A7W4YVC7</accession>
<evidence type="ECO:0000259" key="3">
    <source>
        <dbReference type="PROSITE" id="PS50110"/>
    </source>
</evidence>
<name>A0A7W4YVC7_9HYPH</name>
<evidence type="ECO:0000313" key="5">
    <source>
        <dbReference type="Proteomes" id="UP000532010"/>
    </source>
</evidence>